<keyword evidence="14" id="KW-1185">Reference proteome</keyword>
<dbReference type="EMBL" id="JAZDUA010000022">
    <property type="protein sequence ID" value="KAK7872608.1"/>
    <property type="molecule type" value="Genomic_DNA"/>
</dbReference>
<dbReference type="AlphaFoldDB" id="A0AAN9Z8T8"/>
<dbReference type="PANTHER" id="PTHR21528:SF0">
    <property type="entry name" value="DEHYDRODOLICHYL DIPHOSPHATE SYNTHASE COMPLEX SUBUNIT NUS1"/>
    <property type="match status" value="1"/>
</dbReference>
<name>A0AAN9Z8T8_9ORTH</name>
<evidence type="ECO:0000256" key="2">
    <source>
        <dbReference type="ARBA" id="ARBA00004586"/>
    </source>
</evidence>
<keyword evidence="8" id="KW-0256">Endoplasmic reticulum</keyword>
<keyword evidence="10" id="KW-1133">Transmembrane helix</keyword>
<dbReference type="Proteomes" id="UP001378592">
    <property type="component" value="Unassembled WGS sequence"/>
</dbReference>
<dbReference type="InterPro" id="IPR036424">
    <property type="entry name" value="UPP_synth-like_sf"/>
</dbReference>
<keyword evidence="11" id="KW-0472">Membrane</keyword>
<protein>
    <recommendedName>
        <fullName evidence="5">ditrans,polycis-polyprenyl diphosphate synthase [(2E,6E)-farnesyldiphosphate specific]</fullName>
        <ecNumber evidence="5">2.5.1.87</ecNumber>
    </recommendedName>
</protein>
<reference evidence="13 14" key="1">
    <citation type="submission" date="2024-03" db="EMBL/GenBank/DDBJ databases">
        <title>The genome assembly and annotation of the cricket Gryllus longicercus Weissman &amp; Gray.</title>
        <authorList>
            <person name="Szrajer S."/>
            <person name="Gray D."/>
            <person name="Ylla G."/>
        </authorList>
    </citation>
    <scope>NUCLEOTIDE SEQUENCE [LARGE SCALE GENOMIC DNA]</scope>
    <source>
        <strain evidence="13">DAG 2021-001</strain>
        <tissue evidence="13">Whole body minus gut</tissue>
    </source>
</reference>
<dbReference type="Gene3D" id="3.40.1180.10">
    <property type="entry name" value="Decaprenyl diphosphate synthase-like"/>
    <property type="match status" value="1"/>
</dbReference>
<dbReference type="SUPFAM" id="SSF64005">
    <property type="entry name" value="Undecaprenyl diphosphate synthase"/>
    <property type="match status" value="1"/>
</dbReference>
<comment type="subcellular location">
    <subcellularLocation>
        <location evidence="2">Endoplasmic reticulum membrane</location>
    </subcellularLocation>
</comment>
<dbReference type="PANTHER" id="PTHR21528">
    <property type="entry name" value="DEHYDRODOLICHYL DIPHOSPHATE SYNTHASE COMPLEX SUBUNIT NUS1"/>
    <property type="match status" value="1"/>
</dbReference>
<evidence type="ECO:0000256" key="10">
    <source>
        <dbReference type="ARBA" id="ARBA00022989"/>
    </source>
</evidence>
<sequence length="259" mass="29957">MLRVLYRIIWTFIYLLCSFVDFVKSMTVSLHKKYTNYYKTLRLEDELKLITQAVKHMDKTPSHIVFVIGNENISFRDLGNVIVWCIAAGVSFISFYDFEGELKKEEAHFRSIVSEVHKKYSGYIVWGNKYPANGVQNINGTKNGMDFLRKVKVKMFSLTDGKENIVKVTHELCKSVKENILNVSDINQDVIDRMIGVHSGVPDPDLAVLCGSLCCTYGLLPWQIRVTEFVQVHSHHNMSFEDFLCVLYKYNKCEQRFGK</sequence>
<dbReference type="GO" id="GO:0045547">
    <property type="term" value="F:ditrans,polycis-polyprenyl diphosphate synthase [(2E,6E)-farnesyl diphosphate specific] activity"/>
    <property type="evidence" value="ECO:0007669"/>
    <property type="project" value="UniProtKB-EC"/>
</dbReference>
<comment type="caution">
    <text evidence="13">The sequence shown here is derived from an EMBL/GenBank/DDBJ whole genome shotgun (WGS) entry which is preliminary data.</text>
</comment>
<evidence type="ECO:0000313" key="13">
    <source>
        <dbReference type="EMBL" id="KAK7872608.1"/>
    </source>
</evidence>
<organism evidence="13 14">
    <name type="scientific">Gryllus longicercus</name>
    <dbReference type="NCBI Taxonomy" id="2509291"/>
    <lineage>
        <taxon>Eukaryota</taxon>
        <taxon>Metazoa</taxon>
        <taxon>Ecdysozoa</taxon>
        <taxon>Arthropoda</taxon>
        <taxon>Hexapoda</taxon>
        <taxon>Insecta</taxon>
        <taxon>Pterygota</taxon>
        <taxon>Neoptera</taxon>
        <taxon>Polyneoptera</taxon>
        <taxon>Orthoptera</taxon>
        <taxon>Ensifera</taxon>
        <taxon>Gryllidea</taxon>
        <taxon>Grylloidea</taxon>
        <taxon>Gryllidae</taxon>
        <taxon>Gryllinae</taxon>
        <taxon>Gryllus</taxon>
    </lineage>
</organism>
<proteinExistence type="inferred from homology"/>
<keyword evidence="6" id="KW-0808">Transferase</keyword>
<evidence type="ECO:0000313" key="14">
    <source>
        <dbReference type="Proteomes" id="UP001378592"/>
    </source>
</evidence>
<dbReference type="InterPro" id="IPR038887">
    <property type="entry name" value="Nus1/NgBR"/>
</dbReference>
<evidence type="ECO:0000256" key="4">
    <source>
        <dbReference type="ARBA" id="ARBA00005432"/>
    </source>
</evidence>
<dbReference type="GO" id="GO:0005789">
    <property type="term" value="C:endoplasmic reticulum membrane"/>
    <property type="evidence" value="ECO:0007669"/>
    <property type="project" value="UniProtKB-SubCell"/>
</dbReference>
<dbReference type="GO" id="GO:1904423">
    <property type="term" value="C:dehydrodolichyl diphosphate synthase complex"/>
    <property type="evidence" value="ECO:0007669"/>
    <property type="project" value="InterPro"/>
</dbReference>
<evidence type="ECO:0000256" key="11">
    <source>
        <dbReference type="ARBA" id="ARBA00023136"/>
    </source>
</evidence>
<evidence type="ECO:0000256" key="5">
    <source>
        <dbReference type="ARBA" id="ARBA00012596"/>
    </source>
</evidence>
<evidence type="ECO:0000256" key="12">
    <source>
        <dbReference type="ARBA" id="ARBA00047353"/>
    </source>
</evidence>
<keyword evidence="7" id="KW-0812">Transmembrane</keyword>
<comment type="similarity">
    <text evidence="4">Belongs to the UPP synthase family.</text>
</comment>
<evidence type="ECO:0000256" key="1">
    <source>
        <dbReference type="ARBA" id="ARBA00001946"/>
    </source>
</evidence>
<evidence type="ECO:0000256" key="7">
    <source>
        <dbReference type="ARBA" id="ARBA00022692"/>
    </source>
</evidence>
<comment type="catalytic activity">
    <reaction evidence="12">
        <text>n isopentenyl diphosphate + (2E,6E)-farnesyl diphosphate = a di-trans,poly-cis-polyprenyl diphosphate + n diphosphate</text>
        <dbReference type="Rhea" id="RHEA:53008"/>
        <dbReference type="Rhea" id="RHEA-COMP:19494"/>
        <dbReference type="ChEBI" id="CHEBI:33019"/>
        <dbReference type="ChEBI" id="CHEBI:128769"/>
        <dbReference type="ChEBI" id="CHEBI:136960"/>
        <dbReference type="ChEBI" id="CHEBI:175763"/>
        <dbReference type="EC" id="2.5.1.87"/>
    </reaction>
</comment>
<evidence type="ECO:0000256" key="6">
    <source>
        <dbReference type="ARBA" id="ARBA00022679"/>
    </source>
</evidence>
<dbReference type="EC" id="2.5.1.87" evidence="5"/>
<comment type="cofactor">
    <cofactor evidence="1">
        <name>Mg(2+)</name>
        <dbReference type="ChEBI" id="CHEBI:18420"/>
    </cofactor>
</comment>
<evidence type="ECO:0000256" key="3">
    <source>
        <dbReference type="ARBA" id="ARBA00004922"/>
    </source>
</evidence>
<keyword evidence="9" id="KW-0460">Magnesium</keyword>
<accession>A0AAN9Z8T8</accession>
<gene>
    <name evidence="13" type="ORF">R5R35_001944</name>
</gene>
<evidence type="ECO:0000256" key="8">
    <source>
        <dbReference type="ARBA" id="ARBA00022824"/>
    </source>
</evidence>
<comment type="pathway">
    <text evidence="3">Protein modification; protein glycosylation.</text>
</comment>
<evidence type="ECO:0000256" key="9">
    <source>
        <dbReference type="ARBA" id="ARBA00022842"/>
    </source>
</evidence>